<dbReference type="Proteomes" id="UP000243876">
    <property type="component" value="Unassembled WGS sequence"/>
</dbReference>
<evidence type="ECO:0000313" key="5">
    <source>
        <dbReference type="Proteomes" id="UP000243876"/>
    </source>
</evidence>
<keyword evidence="5" id="KW-1185">Reference proteome</keyword>
<feature type="region of interest" description="Disordered" evidence="2">
    <location>
        <begin position="192"/>
        <end position="226"/>
    </location>
</feature>
<feature type="domain" description="HORMA" evidence="3">
    <location>
        <begin position="8"/>
        <end position="240"/>
    </location>
</feature>
<organism evidence="4 5">
    <name type="scientific">Sporidiobolus salmonicolor</name>
    <name type="common">Yeast-like fungus</name>
    <name type="synonym">Sporobolomyces salmonicolor</name>
    <dbReference type="NCBI Taxonomy" id="5005"/>
    <lineage>
        <taxon>Eukaryota</taxon>
        <taxon>Fungi</taxon>
        <taxon>Dikarya</taxon>
        <taxon>Basidiomycota</taxon>
        <taxon>Pucciniomycotina</taxon>
        <taxon>Microbotryomycetes</taxon>
        <taxon>Sporidiobolales</taxon>
        <taxon>Sporidiobolaceae</taxon>
        <taxon>Sporobolomyces</taxon>
    </lineage>
</organism>
<gene>
    <name evidence="4" type="primary">SPOSA6832_02120</name>
</gene>
<dbReference type="EMBL" id="CENE01000007">
    <property type="protein sequence ID" value="CEQ40493.1"/>
    <property type="molecule type" value="Genomic_DNA"/>
</dbReference>
<evidence type="ECO:0000259" key="3">
    <source>
        <dbReference type="PROSITE" id="PS50815"/>
    </source>
</evidence>
<evidence type="ECO:0000313" key="4">
    <source>
        <dbReference type="EMBL" id="CEQ40493.1"/>
    </source>
</evidence>
<dbReference type="GO" id="GO:0016035">
    <property type="term" value="C:zeta DNA polymerase complex"/>
    <property type="evidence" value="ECO:0007669"/>
    <property type="project" value="TreeGrafter"/>
</dbReference>
<reference evidence="5" key="1">
    <citation type="submission" date="2015-02" db="EMBL/GenBank/DDBJ databases">
        <authorList>
            <person name="Gon?alves P."/>
        </authorList>
    </citation>
    <scope>NUCLEOTIDE SEQUENCE [LARGE SCALE GENOMIC DNA]</scope>
</reference>
<dbReference type="InterPro" id="IPR045091">
    <property type="entry name" value="Mad2-like"/>
</dbReference>
<name>A0A0D6EL61_SPOSA</name>
<evidence type="ECO:0000256" key="2">
    <source>
        <dbReference type="SAM" id="MobiDB-lite"/>
    </source>
</evidence>
<dbReference type="Gene3D" id="3.30.900.10">
    <property type="entry name" value="HORMA domain"/>
    <property type="match status" value="1"/>
</dbReference>
<comment type="similarity">
    <text evidence="1">Belongs to the MAD2 family.</text>
</comment>
<dbReference type="AlphaFoldDB" id="A0A0D6EL61"/>
<dbReference type="PANTHER" id="PTHR11842">
    <property type="entry name" value="MITOTIC SPINDLE ASSEMBLY CHECKPOINT PROTEIN MAD2"/>
    <property type="match status" value="1"/>
</dbReference>
<evidence type="ECO:0000256" key="1">
    <source>
        <dbReference type="ARBA" id="ARBA00010348"/>
    </source>
</evidence>
<dbReference type="Pfam" id="PF02301">
    <property type="entry name" value="HORMA"/>
    <property type="match status" value="1"/>
</dbReference>
<dbReference type="SUPFAM" id="SSF56019">
    <property type="entry name" value="The spindle assembly checkpoint protein mad2"/>
    <property type="match status" value="1"/>
</dbReference>
<dbReference type="PANTHER" id="PTHR11842:SF10">
    <property type="entry name" value="MITOTIC SPINDLE ASSEMBLY CHECKPOINT PROTEIN MAD2B"/>
    <property type="match status" value="1"/>
</dbReference>
<proteinExistence type="inferred from homology"/>
<dbReference type="InterPro" id="IPR003511">
    <property type="entry name" value="HORMA_dom"/>
</dbReference>
<accession>A0A0D6EL61</accession>
<sequence length="273" mass="31077">MADVLSYRDTVRVIREYLEVAFHAILYLRQVYPAALFRQAKKYDVPVWQSRNPNLNEYLGRSLECIEEEMIKGTVRRVVLVIKEADLQEAPLERFVFDFEWLILPRYMPQEGEDFTPAANGLARGDVADLLRACMLKLNSSSSYLKRLPPATTFAIILEMKDEAPPPESKAARRGARYLFFRFLHSPPDHPAEWVPAEARQASEREGDSDATSGLERDSRNSTAPVQAVRLGMISMDIRVEETAEKFEADEFASSGEVEVHKMPAKNAKRRVA</sequence>
<dbReference type="PROSITE" id="PS50815">
    <property type="entry name" value="HORMA"/>
    <property type="match status" value="1"/>
</dbReference>
<dbReference type="OrthoDB" id="21254at2759"/>
<protein>
    <submittedName>
        <fullName evidence="4">SPOSA6832_02120-mRNA-1:cds</fullName>
    </submittedName>
</protein>
<dbReference type="InterPro" id="IPR036570">
    <property type="entry name" value="HORMA_dom_sf"/>
</dbReference>